<dbReference type="GO" id="GO:0003677">
    <property type="term" value="F:DNA binding"/>
    <property type="evidence" value="ECO:0007669"/>
    <property type="project" value="InterPro"/>
</dbReference>
<dbReference type="SUPFAM" id="SSF47413">
    <property type="entry name" value="lambda repressor-like DNA-binding domains"/>
    <property type="match status" value="1"/>
</dbReference>
<dbReference type="InterPro" id="IPR001387">
    <property type="entry name" value="Cro/C1-type_HTH"/>
</dbReference>
<sequence>MLEPDEIGRRRDLADALKDLRRTSGLTGDRLAARCGISQGKISKIENAKVLPSLADLERLLDALRATADVRDEIYALARLANTEYESLRTELRRGLQHKQRELAAFEATADHIRFFLPSMITGLLQTPRYARASLAMFPGDHAEALARRLVRQKILDDPSKRFSFLFTEQALRWPLCEPSTMADQISRIMALLDLPHITMGVVPLGAHVLPDGPMNTFTVYDDRLATAETFSGVLMMRDPRDVSYHLEVFGMFQRHAALGPDMRGLLEEIRRELISGRE</sequence>
<proteinExistence type="predicted"/>
<dbReference type="CDD" id="cd00093">
    <property type="entry name" value="HTH_XRE"/>
    <property type="match status" value="1"/>
</dbReference>
<dbReference type="Proteomes" id="UP000242367">
    <property type="component" value="Unassembled WGS sequence"/>
</dbReference>
<dbReference type="InterPro" id="IPR010982">
    <property type="entry name" value="Lambda_DNA-bd_dom_sf"/>
</dbReference>
<gene>
    <name evidence="2" type="ORF">BTM25_06270</name>
</gene>
<dbReference type="Pfam" id="PF19054">
    <property type="entry name" value="DUF5753"/>
    <property type="match status" value="1"/>
</dbReference>
<evidence type="ECO:0000259" key="1">
    <source>
        <dbReference type="PROSITE" id="PS50943"/>
    </source>
</evidence>
<evidence type="ECO:0000313" key="3">
    <source>
        <dbReference type="Proteomes" id="UP000242367"/>
    </source>
</evidence>
<dbReference type="RefSeq" id="WP_103561232.1">
    <property type="nucleotide sequence ID" value="NZ_MTBP01000001.1"/>
</dbReference>
<reference evidence="2 3" key="1">
    <citation type="journal article" date="2017" name="Chemistry">
        <title>Isolation, Biosynthesis and Chemical Modifications of Rubterolones A-F: Rare Tropolone Alkaloids from Actinomadura sp. 5-2.</title>
        <authorList>
            <person name="Guo H."/>
            <person name="Benndorf R."/>
            <person name="Leichnitz D."/>
            <person name="Klassen J.L."/>
            <person name="Vollmers J."/>
            <person name="Gorls H."/>
            <person name="Steinacker M."/>
            <person name="Weigel C."/>
            <person name="Dahse H.M."/>
            <person name="Kaster A.K."/>
            <person name="de Beer Z.W."/>
            <person name="Poulsen M."/>
            <person name="Beemelmanns C."/>
        </authorList>
    </citation>
    <scope>NUCLEOTIDE SEQUENCE [LARGE SCALE GENOMIC DNA]</scope>
    <source>
        <strain evidence="2 3">5-2</strain>
    </source>
</reference>
<dbReference type="Gene3D" id="1.10.260.40">
    <property type="entry name" value="lambda repressor-like DNA-binding domains"/>
    <property type="match status" value="1"/>
</dbReference>
<keyword evidence="3" id="KW-1185">Reference proteome</keyword>
<comment type="caution">
    <text evidence="2">The sequence shown here is derived from an EMBL/GenBank/DDBJ whole genome shotgun (WGS) entry which is preliminary data.</text>
</comment>
<dbReference type="InterPro" id="IPR043917">
    <property type="entry name" value="DUF5753"/>
</dbReference>
<dbReference type="AlphaFoldDB" id="A0A2P4UMF6"/>
<dbReference type="PROSITE" id="PS50943">
    <property type="entry name" value="HTH_CROC1"/>
    <property type="match status" value="1"/>
</dbReference>
<name>A0A2P4UMF6_9ACTN</name>
<evidence type="ECO:0000313" key="2">
    <source>
        <dbReference type="EMBL" id="POM26233.1"/>
    </source>
</evidence>
<dbReference type="SMART" id="SM00530">
    <property type="entry name" value="HTH_XRE"/>
    <property type="match status" value="1"/>
</dbReference>
<organism evidence="2 3">
    <name type="scientific">Actinomadura rubteroloni</name>
    <dbReference type="NCBI Taxonomy" id="1926885"/>
    <lineage>
        <taxon>Bacteria</taxon>
        <taxon>Bacillati</taxon>
        <taxon>Actinomycetota</taxon>
        <taxon>Actinomycetes</taxon>
        <taxon>Streptosporangiales</taxon>
        <taxon>Thermomonosporaceae</taxon>
        <taxon>Actinomadura</taxon>
    </lineage>
</organism>
<dbReference type="EMBL" id="MTBP01000001">
    <property type="protein sequence ID" value="POM26233.1"/>
    <property type="molecule type" value="Genomic_DNA"/>
</dbReference>
<feature type="domain" description="HTH cro/C1-type" evidence="1">
    <location>
        <begin position="17"/>
        <end position="71"/>
    </location>
</feature>
<protein>
    <submittedName>
        <fullName evidence="2">Antitoxin HipB</fullName>
    </submittedName>
</protein>
<dbReference type="Pfam" id="PF13560">
    <property type="entry name" value="HTH_31"/>
    <property type="match status" value="1"/>
</dbReference>
<accession>A0A2P4UMF6</accession>